<sequence>MVYLSSFMCPCLLDFAGVHVCLMGRVIALRGRRVGGPSVLGLVRPLVAVFWLSAHVGNYQLEIEQVLPIKPQVNFWLRF</sequence>
<accession>A0ABU2B7U9</accession>
<organism evidence="1 2">
    <name type="scientific">Corynebacterium felinum</name>
    <dbReference type="NCBI Taxonomy" id="131318"/>
    <lineage>
        <taxon>Bacteria</taxon>
        <taxon>Bacillati</taxon>
        <taxon>Actinomycetota</taxon>
        <taxon>Actinomycetes</taxon>
        <taxon>Mycobacteriales</taxon>
        <taxon>Corynebacteriaceae</taxon>
        <taxon>Corynebacterium</taxon>
    </lineage>
</organism>
<evidence type="ECO:0008006" key="3">
    <source>
        <dbReference type="Google" id="ProtNLM"/>
    </source>
</evidence>
<protein>
    <recommendedName>
        <fullName evidence="3">Secreted protein</fullName>
    </recommendedName>
</protein>
<evidence type="ECO:0000313" key="2">
    <source>
        <dbReference type="Proteomes" id="UP001183619"/>
    </source>
</evidence>
<reference evidence="1 2" key="1">
    <citation type="submission" date="2023-07" db="EMBL/GenBank/DDBJ databases">
        <title>Sequencing the genomes of 1000 actinobacteria strains.</title>
        <authorList>
            <person name="Klenk H.-P."/>
        </authorList>
    </citation>
    <scope>NUCLEOTIDE SEQUENCE [LARGE SCALE GENOMIC DNA]</scope>
    <source>
        <strain evidence="1 2">DSM 44508</strain>
    </source>
</reference>
<evidence type="ECO:0000313" key="1">
    <source>
        <dbReference type="EMBL" id="MDR7354682.1"/>
    </source>
</evidence>
<dbReference type="EMBL" id="JAVDYF010000001">
    <property type="protein sequence ID" value="MDR7354682.1"/>
    <property type="molecule type" value="Genomic_DNA"/>
</dbReference>
<keyword evidence="2" id="KW-1185">Reference proteome</keyword>
<gene>
    <name evidence="1" type="ORF">J2S37_001220</name>
</gene>
<name>A0ABU2B7U9_9CORY</name>
<comment type="caution">
    <text evidence="1">The sequence shown here is derived from an EMBL/GenBank/DDBJ whole genome shotgun (WGS) entry which is preliminary data.</text>
</comment>
<proteinExistence type="predicted"/>
<dbReference type="Proteomes" id="UP001183619">
    <property type="component" value="Unassembled WGS sequence"/>
</dbReference>